<dbReference type="Gene3D" id="3.50.50.60">
    <property type="entry name" value="FAD/NAD(P)-binding domain"/>
    <property type="match status" value="1"/>
</dbReference>
<reference evidence="3 4" key="1">
    <citation type="submission" date="2012-09" db="EMBL/GenBank/DDBJ databases">
        <title>The Genome Sequence of Massilia timonae CCUG 45783.</title>
        <authorList>
            <consortium name="The Broad Institute Genome Sequencing Platform"/>
            <person name="Earl A."/>
            <person name="Ward D."/>
            <person name="Feldgarden M."/>
            <person name="Gevers D."/>
            <person name="Huys G."/>
            <person name="Walker B."/>
            <person name="Young S.K."/>
            <person name="Zeng Q."/>
            <person name="Gargeya S."/>
            <person name="Fitzgerald M."/>
            <person name="Haas B."/>
            <person name="Abouelleil A."/>
            <person name="Alvarado L."/>
            <person name="Arachchi H.M."/>
            <person name="Berlin A.M."/>
            <person name="Chapman S.B."/>
            <person name="Goldberg J."/>
            <person name="Griggs A."/>
            <person name="Gujja S."/>
            <person name="Hansen M."/>
            <person name="Howarth C."/>
            <person name="Imamovic A."/>
            <person name="Larimer J."/>
            <person name="McCowen C."/>
            <person name="Montmayeur A."/>
            <person name="Murphy C."/>
            <person name="Neiman D."/>
            <person name="Pearson M."/>
            <person name="Priest M."/>
            <person name="Roberts A."/>
            <person name="Saif S."/>
            <person name="Shea T."/>
            <person name="Sisk P."/>
            <person name="Sykes S."/>
            <person name="Wortman J."/>
            <person name="Nusbaum C."/>
            <person name="Birren B."/>
        </authorList>
    </citation>
    <scope>NUCLEOTIDE SEQUENCE [LARGE SCALE GENOMIC DNA]</scope>
    <source>
        <strain evidence="3 4">CCUG 45783</strain>
    </source>
</reference>
<dbReference type="InterPro" id="IPR006076">
    <property type="entry name" value="FAD-dep_OxRdtase"/>
</dbReference>
<dbReference type="PANTHER" id="PTHR13847">
    <property type="entry name" value="SARCOSINE DEHYDROGENASE-RELATED"/>
    <property type="match status" value="1"/>
</dbReference>
<keyword evidence="1" id="KW-0560">Oxidoreductase</keyword>
<evidence type="ECO:0000313" key="4">
    <source>
        <dbReference type="Proteomes" id="UP000009874"/>
    </source>
</evidence>
<dbReference type="RefSeq" id="WP_005664629.1">
    <property type="nucleotide sequence ID" value="NZ_JH992922.1"/>
</dbReference>
<proteinExistence type="predicted"/>
<dbReference type="InterPro" id="IPR036188">
    <property type="entry name" value="FAD/NAD-bd_sf"/>
</dbReference>
<dbReference type="Proteomes" id="UP000009874">
    <property type="component" value="Unassembled WGS sequence"/>
</dbReference>
<evidence type="ECO:0000313" key="3">
    <source>
        <dbReference type="EMBL" id="EKU83618.1"/>
    </source>
</evidence>
<dbReference type="GO" id="GO:0005737">
    <property type="term" value="C:cytoplasm"/>
    <property type="evidence" value="ECO:0007669"/>
    <property type="project" value="TreeGrafter"/>
</dbReference>
<dbReference type="PANTHER" id="PTHR13847:SF287">
    <property type="entry name" value="FAD-DEPENDENT OXIDOREDUCTASE DOMAIN-CONTAINING PROTEIN 1"/>
    <property type="match status" value="1"/>
</dbReference>
<evidence type="ECO:0000259" key="2">
    <source>
        <dbReference type="Pfam" id="PF01266"/>
    </source>
</evidence>
<sequence>MSKIQADYIVIGAGIAGASIAYWLSQHGTVIVLEREVQAGYHSTGRSAALFMASYGPPQVRALTCASRAFFDRPPAGFCEHPLLTPRGALFFATRGQEAALDAHEALVRSVTSDVERLDAAETCRRVPVLCPENLLGAVYEADASDIDVHGLHQGFLRGVRSNGSKLIGDADVSGLKRVDDVWEVATSQGSYRAPVLVNAAGAWADVIAAMAGASPIGLMPKRRSAMMFAPPEGVDASRWPMFMDVGQSFYVKPDAGMLLGSPANEDPVEPHDVQAEELDIAIAIDRIQEMTALTVRRPSHVWAGLRSFVGDGEFVGGFDPQVPGFFWAAAQGGYGIQTSPAAGQLYSTLLRGLPVPQALAQFGIDAQALSPGRLHSV</sequence>
<name>K9DH93_9BURK</name>
<dbReference type="PATRIC" id="fig|883126.3.peg.1114"/>
<dbReference type="SUPFAM" id="SSF51905">
    <property type="entry name" value="FAD/NAD(P)-binding domain"/>
    <property type="match status" value="1"/>
</dbReference>
<dbReference type="HOGENOM" id="CLU_007884_4_2_4"/>
<dbReference type="Pfam" id="PF01266">
    <property type="entry name" value="DAO"/>
    <property type="match status" value="1"/>
</dbReference>
<dbReference type="EMBL" id="AGZI01000010">
    <property type="protein sequence ID" value="EKU83618.1"/>
    <property type="molecule type" value="Genomic_DNA"/>
</dbReference>
<dbReference type="Gene3D" id="3.30.9.10">
    <property type="entry name" value="D-Amino Acid Oxidase, subunit A, domain 2"/>
    <property type="match status" value="1"/>
</dbReference>
<dbReference type="AlphaFoldDB" id="K9DH93"/>
<protein>
    <recommendedName>
        <fullName evidence="2">FAD dependent oxidoreductase domain-containing protein</fullName>
    </recommendedName>
</protein>
<dbReference type="GO" id="GO:0016491">
    <property type="term" value="F:oxidoreductase activity"/>
    <property type="evidence" value="ECO:0007669"/>
    <property type="project" value="UniProtKB-KW"/>
</dbReference>
<comment type="caution">
    <text evidence="3">The sequence shown here is derived from an EMBL/GenBank/DDBJ whole genome shotgun (WGS) entry which is preliminary data.</text>
</comment>
<gene>
    <name evidence="3" type="ORF">HMPREF9710_01103</name>
</gene>
<keyword evidence="4" id="KW-1185">Reference proteome</keyword>
<evidence type="ECO:0000256" key="1">
    <source>
        <dbReference type="ARBA" id="ARBA00023002"/>
    </source>
</evidence>
<accession>K9DH93</accession>
<feature type="domain" description="FAD dependent oxidoreductase" evidence="2">
    <location>
        <begin position="7"/>
        <end position="347"/>
    </location>
</feature>
<organism evidence="3 4">
    <name type="scientific">Massilia timonae CCUG 45783</name>
    <dbReference type="NCBI Taxonomy" id="883126"/>
    <lineage>
        <taxon>Bacteria</taxon>
        <taxon>Pseudomonadati</taxon>
        <taxon>Pseudomonadota</taxon>
        <taxon>Betaproteobacteria</taxon>
        <taxon>Burkholderiales</taxon>
        <taxon>Oxalobacteraceae</taxon>
        <taxon>Telluria group</taxon>
        <taxon>Massilia</taxon>
    </lineage>
</organism>
<dbReference type="OrthoDB" id="9806257at2"/>
<dbReference type="eggNOG" id="COG0665">
    <property type="taxonomic scope" value="Bacteria"/>
</dbReference>